<dbReference type="InterPro" id="IPR046862">
    <property type="entry name" value="Rhomboid_2"/>
</dbReference>
<dbReference type="AlphaFoldDB" id="A0A7H8NK41"/>
<keyword evidence="1" id="KW-0472">Membrane</keyword>
<protein>
    <recommendedName>
        <fullName evidence="4">Rhomboid family intramembrane serine protease</fullName>
    </recommendedName>
</protein>
<feature type="transmembrane region" description="Helical" evidence="1">
    <location>
        <begin position="92"/>
        <end position="113"/>
    </location>
</feature>
<dbReference type="Proteomes" id="UP000509303">
    <property type="component" value="Chromosome"/>
</dbReference>
<feature type="transmembrane region" description="Helical" evidence="1">
    <location>
        <begin position="58"/>
        <end position="80"/>
    </location>
</feature>
<dbReference type="RefSeq" id="WP_176166407.1">
    <property type="nucleotide sequence ID" value="NZ_CP054929.1"/>
</dbReference>
<accession>A0A7H8NK41</accession>
<reference evidence="2 3" key="1">
    <citation type="submission" date="2020-06" db="EMBL/GenBank/DDBJ databases">
        <title>Genome mining for natural products.</title>
        <authorList>
            <person name="Zhang B."/>
            <person name="Shi J."/>
            <person name="Ge H."/>
        </authorList>
    </citation>
    <scope>NUCLEOTIDE SEQUENCE [LARGE SCALE GENOMIC DNA]</scope>
    <source>
        <strain evidence="2 3">NA00687</strain>
    </source>
</reference>
<keyword evidence="1" id="KW-0812">Transmembrane</keyword>
<evidence type="ECO:0008006" key="4">
    <source>
        <dbReference type="Google" id="ProtNLM"/>
    </source>
</evidence>
<evidence type="ECO:0000256" key="1">
    <source>
        <dbReference type="SAM" id="Phobius"/>
    </source>
</evidence>
<organism evidence="2 3">
    <name type="scientific">Streptomyces buecherae</name>
    <dbReference type="NCBI Taxonomy" id="2763006"/>
    <lineage>
        <taxon>Bacteria</taxon>
        <taxon>Bacillati</taxon>
        <taxon>Actinomycetota</taxon>
        <taxon>Actinomycetes</taxon>
        <taxon>Kitasatosporales</taxon>
        <taxon>Streptomycetaceae</taxon>
        <taxon>Streptomyces</taxon>
    </lineage>
</organism>
<feature type="transmembrane region" description="Helical" evidence="1">
    <location>
        <begin position="125"/>
        <end position="143"/>
    </location>
</feature>
<proteinExistence type="predicted"/>
<keyword evidence="1" id="KW-1133">Transmembrane helix</keyword>
<gene>
    <name evidence="2" type="ORF">HUT08_25565</name>
</gene>
<dbReference type="EMBL" id="CP054929">
    <property type="protein sequence ID" value="QKW54765.1"/>
    <property type="molecule type" value="Genomic_DNA"/>
</dbReference>
<keyword evidence="3" id="KW-1185">Reference proteome</keyword>
<sequence length="201" mass="21054">MPTPARTPFTFCYAVVLLATGLFILWGDPGTVHGALEGSSSDASNLAHRPLFALVTSGIWVAGGLTSPSIALFPFVLGALERRVGAWRTAAVFALGHVLATLFTELPVAAAVASGHLPPSSLDRLDYGISYGLLASLAALAGLLMRGVRWAVLVSLGAVLALDLIELADPLTNWGHVLAVLIGLACWSPLRSRSTPHPEQR</sequence>
<name>A0A7H8NK41_9ACTN</name>
<evidence type="ECO:0000313" key="2">
    <source>
        <dbReference type="EMBL" id="QKW54765.1"/>
    </source>
</evidence>
<dbReference type="Pfam" id="PF20401">
    <property type="entry name" value="Rhomboid_2"/>
    <property type="match status" value="1"/>
</dbReference>
<evidence type="ECO:0000313" key="3">
    <source>
        <dbReference type="Proteomes" id="UP000509303"/>
    </source>
</evidence>